<accession>A0ABN9QZ32</accession>
<proteinExistence type="predicted"/>
<evidence type="ECO:0008006" key="3">
    <source>
        <dbReference type="Google" id="ProtNLM"/>
    </source>
</evidence>
<name>A0ABN9QZ32_9DINO</name>
<sequence length="116" mass="13096">MDPCCGRAGLGGQVEILPQPEYGTARPWEAPAVFDVQLTELTTREFMGFRSPSSFKHKYTLLNTHGAKVDEPDEETMGELDATRRSQAACCKNMCFFLWLISRRPDGLLFCVHVRI</sequence>
<organism evidence="1 2">
    <name type="scientific">Prorocentrum cordatum</name>
    <dbReference type="NCBI Taxonomy" id="2364126"/>
    <lineage>
        <taxon>Eukaryota</taxon>
        <taxon>Sar</taxon>
        <taxon>Alveolata</taxon>
        <taxon>Dinophyceae</taxon>
        <taxon>Prorocentrales</taxon>
        <taxon>Prorocentraceae</taxon>
        <taxon>Prorocentrum</taxon>
    </lineage>
</organism>
<dbReference type="Proteomes" id="UP001189429">
    <property type="component" value="Unassembled WGS sequence"/>
</dbReference>
<reference evidence="1" key="1">
    <citation type="submission" date="2023-10" db="EMBL/GenBank/DDBJ databases">
        <authorList>
            <person name="Chen Y."/>
            <person name="Shah S."/>
            <person name="Dougan E. K."/>
            <person name="Thang M."/>
            <person name="Chan C."/>
        </authorList>
    </citation>
    <scope>NUCLEOTIDE SEQUENCE [LARGE SCALE GENOMIC DNA]</scope>
</reference>
<dbReference type="EMBL" id="CAUYUJ010004446">
    <property type="protein sequence ID" value="CAK0809603.1"/>
    <property type="molecule type" value="Genomic_DNA"/>
</dbReference>
<evidence type="ECO:0000313" key="1">
    <source>
        <dbReference type="EMBL" id="CAK0809603.1"/>
    </source>
</evidence>
<evidence type="ECO:0000313" key="2">
    <source>
        <dbReference type="Proteomes" id="UP001189429"/>
    </source>
</evidence>
<protein>
    <recommendedName>
        <fullName evidence="3">Peptidylprolyl isomerase</fullName>
    </recommendedName>
</protein>
<comment type="caution">
    <text evidence="1">The sequence shown here is derived from an EMBL/GenBank/DDBJ whole genome shotgun (WGS) entry which is preliminary data.</text>
</comment>
<keyword evidence="2" id="KW-1185">Reference proteome</keyword>
<gene>
    <name evidence="1" type="ORF">PCOR1329_LOCUS14818</name>
</gene>